<evidence type="ECO:0000256" key="2">
    <source>
        <dbReference type="ARBA" id="ARBA00007090"/>
    </source>
</evidence>
<keyword evidence="9" id="KW-0511">Multifunctional enzyme</keyword>
<name>A0ABW7FYP9_9BURK</name>
<evidence type="ECO:0000256" key="6">
    <source>
        <dbReference type="ARBA" id="ARBA00022676"/>
    </source>
</evidence>
<dbReference type="EC" id="2.4.99.28" evidence="10"/>
<dbReference type="Pfam" id="PF06832">
    <property type="entry name" value="BiPBP_C"/>
    <property type="match status" value="1"/>
</dbReference>
<dbReference type="RefSeq" id="WP_394462479.1">
    <property type="nucleotide sequence ID" value="NZ_JBIGHZ010000005.1"/>
</dbReference>
<protein>
    <recommendedName>
        <fullName evidence="10">peptidoglycan glycosyltransferase</fullName>
        <ecNumber evidence="10">2.4.99.28</ecNumber>
    </recommendedName>
</protein>
<dbReference type="InterPro" id="IPR023346">
    <property type="entry name" value="Lysozyme-like_dom_sf"/>
</dbReference>
<dbReference type="InterPro" id="IPR011815">
    <property type="entry name" value="PBP_1c"/>
</dbReference>
<evidence type="ECO:0000256" key="8">
    <source>
        <dbReference type="ARBA" id="ARBA00022801"/>
    </source>
</evidence>
<feature type="domain" description="Penicillin-binding protein transpeptidase" evidence="12">
    <location>
        <begin position="329"/>
        <end position="544"/>
    </location>
</feature>
<dbReference type="Gene3D" id="3.40.710.10">
    <property type="entry name" value="DD-peptidase/beta-lactamase superfamily"/>
    <property type="match status" value="1"/>
</dbReference>
<dbReference type="InterPro" id="IPR001460">
    <property type="entry name" value="PCN-bd_Tpept"/>
</dbReference>
<evidence type="ECO:0000259" key="12">
    <source>
        <dbReference type="Pfam" id="PF00905"/>
    </source>
</evidence>
<keyword evidence="5" id="KW-0645">Protease</keyword>
<keyword evidence="8" id="KW-0378">Hydrolase</keyword>
<evidence type="ECO:0000259" key="13">
    <source>
        <dbReference type="Pfam" id="PF00912"/>
    </source>
</evidence>
<dbReference type="InterPro" id="IPR036950">
    <property type="entry name" value="PBP_transglycosylase"/>
</dbReference>
<keyword evidence="6" id="KW-0328">Glycosyltransferase</keyword>
<evidence type="ECO:0000256" key="10">
    <source>
        <dbReference type="ARBA" id="ARBA00044770"/>
    </source>
</evidence>
<evidence type="ECO:0000256" key="7">
    <source>
        <dbReference type="ARBA" id="ARBA00022679"/>
    </source>
</evidence>
<gene>
    <name evidence="15" type="primary">pbpC</name>
    <name evidence="15" type="ORF">ACG0Z6_14140</name>
</gene>
<dbReference type="NCBIfam" id="TIGR02073">
    <property type="entry name" value="PBP_1c"/>
    <property type="match status" value="1"/>
</dbReference>
<dbReference type="Pfam" id="PF00912">
    <property type="entry name" value="Transgly"/>
    <property type="match status" value="1"/>
</dbReference>
<proteinExistence type="inferred from homology"/>
<comment type="similarity">
    <text evidence="2">In the C-terminal section; belongs to the transpeptidase family.</text>
</comment>
<comment type="caution">
    <text evidence="15">The sequence shown here is derived from an EMBL/GenBank/DDBJ whole genome shotgun (WGS) entry which is preliminary data.</text>
</comment>
<accession>A0ABW7FYP9</accession>
<dbReference type="EMBL" id="JBIGHZ010000005">
    <property type="protein sequence ID" value="MFG6449365.1"/>
    <property type="molecule type" value="Genomic_DNA"/>
</dbReference>
<comment type="catalytic activity">
    <reaction evidence="11">
        <text>[GlcNAc-(1-&gt;4)-Mur2Ac(oyl-L-Ala-gamma-D-Glu-L-Lys-D-Ala-D-Ala)](n)-di-trans,octa-cis-undecaprenyl diphosphate + beta-D-GlcNAc-(1-&gt;4)-Mur2Ac(oyl-L-Ala-gamma-D-Glu-L-Lys-D-Ala-D-Ala)-di-trans,octa-cis-undecaprenyl diphosphate = [GlcNAc-(1-&gt;4)-Mur2Ac(oyl-L-Ala-gamma-D-Glu-L-Lys-D-Ala-D-Ala)](n+1)-di-trans,octa-cis-undecaprenyl diphosphate + di-trans,octa-cis-undecaprenyl diphosphate + H(+)</text>
        <dbReference type="Rhea" id="RHEA:23708"/>
        <dbReference type="Rhea" id="RHEA-COMP:9602"/>
        <dbReference type="Rhea" id="RHEA-COMP:9603"/>
        <dbReference type="ChEBI" id="CHEBI:15378"/>
        <dbReference type="ChEBI" id="CHEBI:58405"/>
        <dbReference type="ChEBI" id="CHEBI:60033"/>
        <dbReference type="ChEBI" id="CHEBI:78435"/>
        <dbReference type="EC" id="2.4.99.28"/>
    </reaction>
</comment>
<evidence type="ECO:0000313" key="16">
    <source>
        <dbReference type="Proteomes" id="UP001606099"/>
    </source>
</evidence>
<evidence type="ECO:0000259" key="14">
    <source>
        <dbReference type="Pfam" id="PF06832"/>
    </source>
</evidence>
<keyword evidence="7" id="KW-0808">Transferase</keyword>
<dbReference type="Pfam" id="PF00905">
    <property type="entry name" value="Transpeptidase"/>
    <property type="match status" value="1"/>
</dbReference>
<dbReference type="SUPFAM" id="SSF53955">
    <property type="entry name" value="Lysozyme-like"/>
    <property type="match status" value="1"/>
</dbReference>
<dbReference type="PANTHER" id="PTHR32282">
    <property type="entry name" value="BINDING PROTEIN TRANSPEPTIDASE, PUTATIVE-RELATED"/>
    <property type="match status" value="1"/>
</dbReference>
<comment type="pathway">
    <text evidence="1">Cell wall biogenesis; peptidoglycan biosynthesis.</text>
</comment>
<evidence type="ECO:0000256" key="1">
    <source>
        <dbReference type="ARBA" id="ARBA00004752"/>
    </source>
</evidence>
<evidence type="ECO:0000256" key="5">
    <source>
        <dbReference type="ARBA" id="ARBA00022670"/>
    </source>
</evidence>
<sequence>MTLLQGWRWPGRRRTRVLLALLGLAAALLLLLDQLFPLPAAAWPESPARRPLQAMVVLAEDGTPLRHWPGADGAMRHRVRLEQVSPLYLQALLQYEDRAFWWHPGVNPAALLRAAWQWVRAGQVVSGGSTLTMQVARLLDPDCADRQRNMHSCATRTAGAKARQLLRALQLEWHLSKQDILTLYLNEAPMGGMVEGVEMAAQAYLGKSARELSHAEAALLVALPQSPSLRRPDRHAQRAQAARDKVLQRLLEQGVWSAQEVQDARLEKVFAPPLRARVLAPLLAERLRQRALQAGAAVVPSLLDAGLQQRLEQVLLDRLNTLPESVSIAALIVDNRDGAVRAYAGSADFADMKRAAHVDMVRGLRSPGSTLKPFLYAMALDQGLLHSESLLVDAPQNFGGYAPGNFQADFSGPVSMSEALQRSLNVPAVDVLERLGPERFAAQLRSAGLRLQLPANAAPNLSLILGGGSTRLEELVGAYTALARGGVALVPRLQASDALRPTRLMSEGAAFIVREILENGGRPGAPFRESGARVAWKTGTSFGFRDAWALGVTDRYTLGVWMGRPDGTPNPGHFGANSAAPLLRDLADLLGPQQLAPRRQPASVQVAPICWPLGRLASSTPPEQCLQQRSAWLLDGAAPPTLPERGSTQGLEVSVMVDAAARQRLSADCAAPGARTLVAVRWPTLLQPWIEPSARHWAERLPWRAGCRGEGMAGPSARLRLVGLESGSVLRPTPGQAHVRLPVQVLGAQGAVAWLLDGQLLDWQDKGQPGHGRLLLQPKHNGEQQLTALDEQGHYARLRFTVQGLPP</sequence>
<dbReference type="InterPro" id="IPR001264">
    <property type="entry name" value="Glyco_trans_51"/>
</dbReference>
<dbReference type="Proteomes" id="UP001606099">
    <property type="component" value="Unassembled WGS sequence"/>
</dbReference>
<evidence type="ECO:0000256" key="3">
    <source>
        <dbReference type="ARBA" id="ARBA00007739"/>
    </source>
</evidence>
<dbReference type="Gene3D" id="1.10.3810.10">
    <property type="entry name" value="Biosynthetic peptidoglycan transglycosylase-like"/>
    <property type="match status" value="1"/>
</dbReference>
<comment type="similarity">
    <text evidence="3">In the N-terminal section; belongs to the glycosyltransferase 51 family.</text>
</comment>
<evidence type="ECO:0000256" key="9">
    <source>
        <dbReference type="ARBA" id="ARBA00023268"/>
    </source>
</evidence>
<dbReference type="SUPFAM" id="SSF56601">
    <property type="entry name" value="beta-lactamase/transpeptidase-like"/>
    <property type="match status" value="1"/>
</dbReference>
<feature type="domain" description="Glycosyl transferase family 51" evidence="13">
    <location>
        <begin position="72"/>
        <end position="250"/>
    </location>
</feature>
<dbReference type="PANTHER" id="PTHR32282:SF15">
    <property type="entry name" value="PENICILLIN-BINDING PROTEIN 1C"/>
    <property type="match status" value="1"/>
</dbReference>
<evidence type="ECO:0000256" key="11">
    <source>
        <dbReference type="ARBA" id="ARBA00049902"/>
    </source>
</evidence>
<keyword evidence="4" id="KW-0121">Carboxypeptidase</keyword>
<dbReference type="InterPro" id="IPR012338">
    <property type="entry name" value="Beta-lactam/transpept-like"/>
</dbReference>
<reference evidence="15 16" key="1">
    <citation type="submission" date="2024-08" db="EMBL/GenBank/DDBJ databases">
        <authorList>
            <person name="Lu H."/>
        </authorList>
    </citation>
    <scope>NUCLEOTIDE SEQUENCE [LARGE SCALE GENOMIC DNA]</scope>
    <source>
        <strain evidence="15 16">BYS180W</strain>
    </source>
</reference>
<feature type="domain" description="Penicillin-binding C-terminal" evidence="14">
    <location>
        <begin position="717"/>
        <end position="800"/>
    </location>
</feature>
<evidence type="ECO:0000313" key="15">
    <source>
        <dbReference type="EMBL" id="MFG6449365.1"/>
    </source>
</evidence>
<dbReference type="InterPro" id="IPR009647">
    <property type="entry name" value="PBP_C"/>
</dbReference>
<dbReference type="InterPro" id="IPR050396">
    <property type="entry name" value="Glycosyltr_51/Transpeptidase"/>
</dbReference>
<keyword evidence="16" id="KW-1185">Reference proteome</keyword>
<evidence type="ECO:0000256" key="4">
    <source>
        <dbReference type="ARBA" id="ARBA00022645"/>
    </source>
</evidence>
<organism evidence="15 16">
    <name type="scientific">Roseateles rivi</name>
    <dbReference type="NCBI Taxonomy" id="3299028"/>
    <lineage>
        <taxon>Bacteria</taxon>
        <taxon>Pseudomonadati</taxon>
        <taxon>Pseudomonadota</taxon>
        <taxon>Betaproteobacteria</taxon>
        <taxon>Burkholderiales</taxon>
        <taxon>Sphaerotilaceae</taxon>
        <taxon>Roseateles</taxon>
    </lineage>
</organism>